<dbReference type="PANTHER" id="PTHR33445:SF1">
    <property type="entry name" value="ATP SYNTHASE SUBUNIT B"/>
    <property type="match status" value="1"/>
</dbReference>
<evidence type="ECO:0000256" key="7">
    <source>
        <dbReference type="ARBA" id="ARBA00022989"/>
    </source>
</evidence>
<dbReference type="EMBL" id="MFCR01000003">
    <property type="protein sequence ID" value="OGE19432.1"/>
    <property type="molecule type" value="Genomic_DNA"/>
</dbReference>
<comment type="function">
    <text evidence="13">Component of the F(0) channel, it forms part of the peripheral stalk, linking F(1) to F(0).</text>
</comment>
<comment type="similarity">
    <text evidence="1 13 14">Belongs to the ATPase B chain family.</text>
</comment>
<keyword evidence="10 13" id="KW-0066">ATP synthesis</keyword>
<keyword evidence="6 13" id="KW-0375">Hydrogen ion transport</keyword>
<dbReference type="CDD" id="cd06503">
    <property type="entry name" value="ATP-synt_Fo_b"/>
    <property type="match status" value="1"/>
</dbReference>
<dbReference type="HAMAP" id="MF_01398">
    <property type="entry name" value="ATP_synth_b_bprime"/>
    <property type="match status" value="1"/>
</dbReference>
<feature type="transmembrane region" description="Helical" evidence="13">
    <location>
        <begin position="12"/>
        <end position="28"/>
    </location>
</feature>
<comment type="caution">
    <text evidence="16">The sequence shown here is derived from an EMBL/GenBank/DDBJ whole genome shotgun (WGS) entry which is preliminary data.</text>
</comment>
<dbReference type="AlphaFoldDB" id="A0A1F5ISU1"/>
<dbReference type="InterPro" id="IPR050059">
    <property type="entry name" value="ATP_synthase_B_chain"/>
</dbReference>
<keyword evidence="2 13" id="KW-0813">Transport</keyword>
<keyword evidence="7 13" id="KW-1133">Transmembrane helix</keyword>
<dbReference type="GO" id="GO:0046933">
    <property type="term" value="F:proton-transporting ATP synthase activity, rotational mechanism"/>
    <property type="evidence" value="ECO:0007669"/>
    <property type="project" value="UniProtKB-UniRule"/>
</dbReference>
<dbReference type="GO" id="GO:0045259">
    <property type="term" value="C:proton-transporting ATP synthase complex"/>
    <property type="evidence" value="ECO:0007669"/>
    <property type="project" value="UniProtKB-KW"/>
</dbReference>
<evidence type="ECO:0000256" key="8">
    <source>
        <dbReference type="ARBA" id="ARBA00023065"/>
    </source>
</evidence>
<evidence type="ECO:0000256" key="2">
    <source>
        <dbReference type="ARBA" id="ARBA00022448"/>
    </source>
</evidence>
<dbReference type="Proteomes" id="UP000176336">
    <property type="component" value="Unassembled WGS sequence"/>
</dbReference>
<proteinExistence type="inferred from homology"/>
<evidence type="ECO:0000256" key="15">
    <source>
        <dbReference type="SAM" id="Coils"/>
    </source>
</evidence>
<evidence type="ECO:0000256" key="6">
    <source>
        <dbReference type="ARBA" id="ARBA00022781"/>
    </source>
</evidence>
<evidence type="ECO:0000256" key="1">
    <source>
        <dbReference type="ARBA" id="ARBA00005513"/>
    </source>
</evidence>
<sequence length="163" mass="18694">MEILKQFGINPVLLAAQVVNFLILLFILKKFLYKPILKVLEERRKKIEVSLKNAEAIEKRLLEANQEYEKILNEALEESRKILNQSKEAGIQIMEESKETAARIIQKATEQALEVKKTETGKIEQEVRKHLGALIVLAFEKVAGKAMKKDQKAIIEREVKNLS</sequence>
<dbReference type="GO" id="GO:0046961">
    <property type="term" value="F:proton-transporting ATPase activity, rotational mechanism"/>
    <property type="evidence" value="ECO:0007669"/>
    <property type="project" value="TreeGrafter"/>
</dbReference>
<evidence type="ECO:0000313" key="16">
    <source>
        <dbReference type="EMBL" id="OGE19432.1"/>
    </source>
</evidence>
<dbReference type="InterPro" id="IPR005864">
    <property type="entry name" value="ATP_synth_F0_bsu_bac"/>
</dbReference>
<keyword evidence="4 13" id="KW-0138">CF(0)</keyword>
<dbReference type="GO" id="GO:0012505">
    <property type="term" value="C:endomembrane system"/>
    <property type="evidence" value="ECO:0007669"/>
    <property type="project" value="UniProtKB-SubCell"/>
</dbReference>
<keyword evidence="8 13" id="KW-0406">Ion transport</keyword>
<comment type="subunit">
    <text evidence="13">F-type ATPases have 2 components, F(1) - the catalytic core - and F(0) - the membrane proton channel. F(1) has five subunits: alpha(3), beta(3), gamma(1), delta(1), epsilon(1). F(0) has three main subunits: a(1), b(2) and c(10-14). The alpha and beta chains form an alternating ring which encloses part of the gamma chain. F(1) is attached to F(0) by a central stalk formed by the gamma and epsilon chains, while a peripheral stalk is formed by the delta and b chains.</text>
</comment>
<evidence type="ECO:0000313" key="17">
    <source>
        <dbReference type="Proteomes" id="UP000176336"/>
    </source>
</evidence>
<dbReference type="Pfam" id="PF00430">
    <property type="entry name" value="ATP-synt_B"/>
    <property type="match status" value="1"/>
</dbReference>
<keyword evidence="9 13" id="KW-0472">Membrane</keyword>
<evidence type="ECO:0000256" key="10">
    <source>
        <dbReference type="ARBA" id="ARBA00023310"/>
    </source>
</evidence>
<evidence type="ECO:0000256" key="4">
    <source>
        <dbReference type="ARBA" id="ARBA00022547"/>
    </source>
</evidence>
<keyword evidence="3 13" id="KW-1003">Cell membrane</keyword>
<gene>
    <name evidence="13" type="primary">atpF</name>
    <name evidence="16" type="ORF">A2871_01095</name>
</gene>
<comment type="subcellular location">
    <subcellularLocation>
        <location evidence="13">Cell membrane</location>
        <topology evidence="13">Single-pass membrane protein</topology>
    </subcellularLocation>
    <subcellularLocation>
        <location evidence="12">Endomembrane system</location>
        <topology evidence="12">Single-pass membrane protein</topology>
    </subcellularLocation>
</comment>
<reference evidence="16 17" key="1">
    <citation type="journal article" date="2016" name="Nat. Commun.">
        <title>Thousands of microbial genomes shed light on interconnected biogeochemical processes in an aquifer system.</title>
        <authorList>
            <person name="Anantharaman K."/>
            <person name="Brown C.T."/>
            <person name="Hug L.A."/>
            <person name="Sharon I."/>
            <person name="Castelle C.J."/>
            <person name="Probst A.J."/>
            <person name="Thomas B.C."/>
            <person name="Singh A."/>
            <person name="Wilkins M.J."/>
            <person name="Karaoz U."/>
            <person name="Brodie E.L."/>
            <person name="Williams K.H."/>
            <person name="Hubbard S.S."/>
            <person name="Banfield J.F."/>
        </authorList>
    </citation>
    <scope>NUCLEOTIDE SEQUENCE [LARGE SCALE GENOMIC DNA]</scope>
</reference>
<protein>
    <recommendedName>
        <fullName evidence="13">ATP synthase subunit b</fullName>
    </recommendedName>
    <alternativeName>
        <fullName evidence="13">ATP synthase F(0) sector subunit b</fullName>
    </alternativeName>
    <alternativeName>
        <fullName evidence="13">ATPase subunit I</fullName>
    </alternativeName>
    <alternativeName>
        <fullName evidence="13">F-type ATPase subunit b</fullName>
        <shortName evidence="13">F-ATPase subunit b</shortName>
    </alternativeName>
</protein>
<feature type="coiled-coil region" evidence="15">
    <location>
        <begin position="37"/>
        <end position="111"/>
    </location>
</feature>
<evidence type="ECO:0000256" key="12">
    <source>
        <dbReference type="ARBA" id="ARBA00037847"/>
    </source>
</evidence>
<dbReference type="NCBIfam" id="TIGR01144">
    <property type="entry name" value="ATP_synt_b"/>
    <property type="match status" value="1"/>
</dbReference>
<name>A0A1F5ISU1_9BACT</name>
<evidence type="ECO:0000256" key="13">
    <source>
        <dbReference type="HAMAP-Rule" id="MF_01398"/>
    </source>
</evidence>
<dbReference type="PANTHER" id="PTHR33445">
    <property type="entry name" value="ATP SYNTHASE SUBUNIT B', CHLOROPLASTIC"/>
    <property type="match status" value="1"/>
</dbReference>
<evidence type="ECO:0000256" key="5">
    <source>
        <dbReference type="ARBA" id="ARBA00022692"/>
    </source>
</evidence>
<dbReference type="Gene3D" id="6.10.250.1580">
    <property type="match status" value="1"/>
</dbReference>
<keyword evidence="5 13" id="KW-0812">Transmembrane</keyword>
<evidence type="ECO:0000256" key="3">
    <source>
        <dbReference type="ARBA" id="ARBA00022475"/>
    </source>
</evidence>
<evidence type="ECO:0000256" key="9">
    <source>
        <dbReference type="ARBA" id="ARBA00023136"/>
    </source>
</evidence>
<evidence type="ECO:0000256" key="11">
    <source>
        <dbReference type="ARBA" id="ARBA00025198"/>
    </source>
</evidence>
<accession>A0A1F5ISU1</accession>
<comment type="function">
    <text evidence="11 13">F(1)F(0) ATP synthase produces ATP from ADP in the presence of a proton or sodium gradient. F-type ATPases consist of two structural domains, F(1) containing the extramembraneous catalytic core and F(0) containing the membrane proton channel, linked together by a central stalk and a peripheral stalk. During catalysis, ATP synthesis in the catalytic domain of F(1) is coupled via a rotary mechanism of the central stalk subunits to proton translocation.</text>
</comment>
<evidence type="ECO:0000256" key="14">
    <source>
        <dbReference type="RuleBase" id="RU003848"/>
    </source>
</evidence>
<keyword evidence="15" id="KW-0175">Coiled coil</keyword>
<organism evidence="16 17">
    <name type="scientific">Candidatus Daviesbacteria bacterium RIFCSPHIGHO2_01_FULL_41_23</name>
    <dbReference type="NCBI Taxonomy" id="1797764"/>
    <lineage>
        <taxon>Bacteria</taxon>
        <taxon>Candidatus Daviesiibacteriota</taxon>
    </lineage>
</organism>
<dbReference type="InterPro" id="IPR002146">
    <property type="entry name" value="ATP_synth_b/b'su_bac/chlpt"/>
</dbReference>
<dbReference type="GO" id="GO:0005886">
    <property type="term" value="C:plasma membrane"/>
    <property type="evidence" value="ECO:0007669"/>
    <property type="project" value="UniProtKB-SubCell"/>
</dbReference>